<name>A0A4Q5LY91_9BACT</name>
<evidence type="ECO:0000256" key="11">
    <source>
        <dbReference type="ARBA" id="ARBA00042639"/>
    </source>
</evidence>
<dbReference type="GO" id="GO:0005737">
    <property type="term" value="C:cytoplasm"/>
    <property type="evidence" value="ECO:0007669"/>
    <property type="project" value="TreeGrafter"/>
</dbReference>
<dbReference type="PANTHER" id="PTHR42801:SF4">
    <property type="entry name" value="AHPC_TSA FAMILY PROTEIN"/>
    <property type="match status" value="1"/>
</dbReference>
<dbReference type="InterPro" id="IPR024706">
    <property type="entry name" value="Peroxiredoxin_AhpC-typ"/>
</dbReference>
<dbReference type="Gene3D" id="3.40.30.10">
    <property type="entry name" value="Glutaredoxin"/>
    <property type="match status" value="1"/>
</dbReference>
<dbReference type="EMBL" id="SEWF01000020">
    <property type="protein sequence ID" value="RYU94866.1"/>
    <property type="molecule type" value="Genomic_DNA"/>
</dbReference>
<dbReference type="GO" id="GO:0045454">
    <property type="term" value="P:cell redox homeostasis"/>
    <property type="evidence" value="ECO:0007669"/>
    <property type="project" value="TreeGrafter"/>
</dbReference>
<evidence type="ECO:0000256" key="13">
    <source>
        <dbReference type="PIRSR" id="PIRSR000239-1"/>
    </source>
</evidence>
<evidence type="ECO:0000256" key="9">
    <source>
        <dbReference type="ARBA" id="ARBA00032824"/>
    </source>
</evidence>
<dbReference type="GO" id="GO:0034599">
    <property type="term" value="P:cellular response to oxidative stress"/>
    <property type="evidence" value="ECO:0007669"/>
    <property type="project" value="TreeGrafter"/>
</dbReference>
<comment type="subunit">
    <text evidence="2">Monomer.</text>
</comment>
<reference evidence="15 16" key="1">
    <citation type="submission" date="2019-02" db="EMBL/GenBank/DDBJ databases">
        <title>Bacterial novel species Emticicia sp. 17J42-9 isolated from soil.</title>
        <authorList>
            <person name="Jung H.-Y."/>
        </authorList>
    </citation>
    <scope>NUCLEOTIDE SEQUENCE [LARGE SCALE GENOMIC DNA]</scope>
    <source>
        <strain evidence="15 16">17J42-9</strain>
    </source>
</reference>
<dbReference type="RefSeq" id="WP_130021704.1">
    <property type="nucleotide sequence ID" value="NZ_SEWF01000020.1"/>
</dbReference>
<evidence type="ECO:0000256" key="10">
    <source>
        <dbReference type="ARBA" id="ARBA00038489"/>
    </source>
</evidence>
<accession>A0A4Q5LY91</accession>
<evidence type="ECO:0000256" key="8">
    <source>
        <dbReference type="ARBA" id="ARBA00023284"/>
    </source>
</evidence>
<keyword evidence="8" id="KW-0676">Redox-active center</keyword>
<evidence type="ECO:0000256" key="1">
    <source>
        <dbReference type="ARBA" id="ARBA00003330"/>
    </source>
</evidence>
<dbReference type="SUPFAM" id="SSF52833">
    <property type="entry name" value="Thioredoxin-like"/>
    <property type="match status" value="1"/>
</dbReference>
<feature type="active site" description="Cysteine sulfenic acid (-SOH) intermediate; for peroxidase activity" evidence="13">
    <location>
        <position position="45"/>
    </location>
</feature>
<evidence type="ECO:0000313" key="15">
    <source>
        <dbReference type="EMBL" id="RYU94866.1"/>
    </source>
</evidence>
<keyword evidence="5" id="KW-0049">Antioxidant</keyword>
<feature type="domain" description="Thioredoxin" evidence="14">
    <location>
        <begin position="3"/>
        <end position="149"/>
    </location>
</feature>
<evidence type="ECO:0000256" key="6">
    <source>
        <dbReference type="ARBA" id="ARBA00023002"/>
    </source>
</evidence>
<dbReference type="CDD" id="cd03017">
    <property type="entry name" value="PRX_BCP"/>
    <property type="match status" value="1"/>
</dbReference>
<organism evidence="15 16">
    <name type="scientific">Emticicia agri</name>
    <dbReference type="NCBI Taxonomy" id="2492393"/>
    <lineage>
        <taxon>Bacteria</taxon>
        <taxon>Pseudomonadati</taxon>
        <taxon>Bacteroidota</taxon>
        <taxon>Cytophagia</taxon>
        <taxon>Cytophagales</taxon>
        <taxon>Leadbetterellaceae</taxon>
        <taxon>Emticicia</taxon>
    </lineage>
</organism>
<protein>
    <recommendedName>
        <fullName evidence="3">thioredoxin-dependent peroxiredoxin</fullName>
        <ecNumber evidence="3">1.11.1.24</ecNumber>
    </recommendedName>
    <alternativeName>
        <fullName evidence="9">Thioredoxin peroxidase</fullName>
    </alternativeName>
    <alternativeName>
        <fullName evidence="11">Thioredoxin-dependent peroxiredoxin Bcp</fullName>
    </alternativeName>
</protein>
<dbReference type="InterPro" id="IPR000866">
    <property type="entry name" value="AhpC/TSA"/>
</dbReference>
<dbReference type="FunFam" id="3.40.30.10:FF:000007">
    <property type="entry name" value="Thioredoxin-dependent thiol peroxidase"/>
    <property type="match status" value="1"/>
</dbReference>
<dbReference type="OrthoDB" id="9812811at2"/>
<evidence type="ECO:0000259" key="14">
    <source>
        <dbReference type="PROSITE" id="PS51352"/>
    </source>
</evidence>
<dbReference type="PROSITE" id="PS51352">
    <property type="entry name" value="THIOREDOXIN_2"/>
    <property type="match status" value="1"/>
</dbReference>
<keyword evidence="6 15" id="KW-0560">Oxidoreductase</keyword>
<keyword evidence="16" id="KW-1185">Reference proteome</keyword>
<evidence type="ECO:0000256" key="7">
    <source>
        <dbReference type="ARBA" id="ARBA00023157"/>
    </source>
</evidence>
<dbReference type="PANTHER" id="PTHR42801">
    <property type="entry name" value="THIOREDOXIN-DEPENDENT PEROXIDE REDUCTASE"/>
    <property type="match status" value="1"/>
</dbReference>
<dbReference type="InterPro" id="IPR036249">
    <property type="entry name" value="Thioredoxin-like_sf"/>
</dbReference>
<evidence type="ECO:0000256" key="3">
    <source>
        <dbReference type="ARBA" id="ARBA00013017"/>
    </source>
</evidence>
<dbReference type="Pfam" id="PF00578">
    <property type="entry name" value="AhpC-TSA"/>
    <property type="match status" value="1"/>
</dbReference>
<evidence type="ECO:0000256" key="4">
    <source>
        <dbReference type="ARBA" id="ARBA00022559"/>
    </source>
</evidence>
<keyword evidence="7" id="KW-1015">Disulfide bond</keyword>
<dbReference type="PIRSF" id="PIRSF000239">
    <property type="entry name" value="AHPC"/>
    <property type="match status" value="1"/>
</dbReference>
<dbReference type="InterPro" id="IPR013766">
    <property type="entry name" value="Thioredoxin_domain"/>
</dbReference>
<proteinExistence type="inferred from homology"/>
<comment type="function">
    <text evidence="1">Thiol-specific peroxidase that catalyzes the reduction of hydrogen peroxide and organic hydroperoxides to water and alcohols, respectively. Plays a role in cell protection against oxidative stress by detoxifying peroxides and as sensor of hydrogen peroxide-mediated signaling events.</text>
</comment>
<comment type="catalytic activity">
    <reaction evidence="12">
        <text>a hydroperoxide + [thioredoxin]-dithiol = an alcohol + [thioredoxin]-disulfide + H2O</text>
        <dbReference type="Rhea" id="RHEA:62620"/>
        <dbReference type="Rhea" id="RHEA-COMP:10698"/>
        <dbReference type="Rhea" id="RHEA-COMP:10700"/>
        <dbReference type="ChEBI" id="CHEBI:15377"/>
        <dbReference type="ChEBI" id="CHEBI:29950"/>
        <dbReference type="ChEBI" id="CHEBI:30879"/>
        <dbReference type="ChEBI" id="CHEBI:35924"/>
        <dbReference type="ChEBI" id="CHEBI:50058"/>
        <dbReference type="EC" id="1.11.1.24"/>
    </reaction>
</comment>
<comment type="caution">
    <text evidence="15">The sequence shown here is derived from an EMBL/GenBank/DDBJ whole genome shotgun (WGS) entry which is preliminary data.</text>
</comment>
<gene>
    <name evidence="15" type="ORF">EWM59_14330</name>
</gene>
<evidence type="ECO:0000256" key="2">
    <source>
        <dbReference type="ARBA" id="ARBA00011245"/>
    </source>
</evidence>
<dbReference type="InterPro" id="IPR050924">
    <property type="entry name" value="Peroxiredoxin_BCP/PrxQ"/>
</dbReference>
<sequence>MHLHVGNPVPEVKAKNQDGVEIDLNDYKGKKIVLFFYPQDGTPTCTATACNLRDNYEALIAKGYTVFGISPDNEARHQKFIKKHNLPFDLLSDPDHQVMEKFGVWAEKKLWGHVHMGVLRTTFIIDENGIIEEIISKVNAKNHAQQVLK</sequence>
<dbReference type="AlphaFoldDB" id="A0A4Q5LY91"/>
<dbReference type="GO" id="GO:0008379">
    <property type="term" value="F:thioredoxin peroxidase activity"/>
    <property type="evidence" value="ECO:0007669"/>
    <property type="project" value="TreeGrafter"/>
</dbReference>
<comment type="similarity">
    <text evidence="10">Belongs to the peroxiredoxin family. BCP/PrxQ subfamily.</text>
</comment>
<evidence type="ECO:0000256" key="5">
    <source>
        <dbReference type="ARBA" id="ARBA00022862"/>
    </source>
</evidence>
<evidence type="ECO:0000256" key="12">
    <source>
        <dbReference type="ARBA" id="ARBA00049091"/>
    </source>
</evidence>
<evidence type="ECO:0000313" key="16">
    <source>
        <dbReference type="Proteomes" id="UP000293162"/>
    </source>
</evidence>
<keyword evidence="4 15" id="KW-0575">Peroxidase</keyword>
<dbReference type="NCBIfam" id="NF006960">
    <property type="entry name" value="PRK09437.1"/>
    <property type="match status" value="1"/>
</dbReference>
<dbReference type="EC" id="1.11.1.24" evidence="3"/>
<dbReference type="Proteomes" id="UP000293162">
    <property type="component" value="Unassembled WGS sequence"/>
</dbReference>